<evidence type="ECO:0000256" key="1">
    <source>
        <dbReference type="ARBA" id="ARBA00022737"/>
    </source>
</evidence>
<keyword evidence="4" id="KW-0067">ATP-binding</keyword>
<evidence type="ECO:0008006" key="9">
    <source>
        <dbReference type="Google" id="ProtNLM"/>
    </source>
</evidence>
<proteinExistence type="predicted"/>
<evidence type="ECO:0000256" key="2">
    <source>
        <dbReference type="ARBA" id="ARBA00022741"/>
    </source>
</evidence>
<feature type="domain" description="NB-ARC" evidence="5">
    <location>
        <begin position="175"/>
        <end position="238"/>
    </location>
</feature>
<protein>
    <recommendedName>
        <fullName evidence="9">Rx N-terminal domain-containing protein</fullName>
    </recommendedName>
</protein>
<evidence type="ECO:0000313" key="8">
    <source>
        <dbReference type="Proteomes" id="UP000235145"/>
    </source>
</evidence>
<dbReference type="InterPro" id="IPR041118">
    <property type="entry name" value="Rx_N"/>
</dbReference>
<reference evidence="7 8" key="1">
    <citation type="journal article" date="2017" name="Nat. Commun.">
        <title>Genome assembly with in vitro proximity ligation data and whole-genome triplication in lettuce.</title>
        <authorList>
            <person name="Reyes-Chin-Wo S."/>
            <person name="Wang Z."/>
            <person name="Yang X."/>
            <person name="Kozik A."/>
            <person name="Arikit S."/>
            <person name="Song C."/>
            <person name="Xia L."/>
            <person name="Froenicke L."/>
            <person name="Lavelle D.O."/>
            <person name="Truco M.J."/>
            <person name="Xia R."/>
            <person name="Zhu S."/>
            <person name="Xu C."/>
            <person name="Xu H."/>
            <person name="Xu X."/>
            <person name="Cox K."/>
            <person name="Korf I."/>
            <person name="Meyers B.C."/>
            <person name="Michelmore R.W."/>
        </authorList>
    </citation>
    <scope>NUCLEOTIDE SEQUENCE [LARGE SCALE GENOMIC DNA]</scope>
    <source>
        <strain evidence="8">cv. Salinas</strain>
        <tissue evidence="7">Seedlings</tissue>
    </source>
</reference>
<evidence type="ECO:0000256" key="4">
    <source>
        <dbReference type="ARBA" id="ARBA00022840"/>
    </source>
</evidence>
<keyword evidence="2" id="KW-0547">Nucleotide-binding</keyword>
<dbReference type="GO" id="GO:0043531">
    <property type="term" value="F:ADP binding"/>
    <property type="evidence" value="ECO:0007669"/>
    <property type="project" value="InterPro"/>
</dbReference>
<dbReference type="PANTHER" id="PTHR36766:SF70">
    <property type="entry name" value="DISEASE RESISTANCE PROTEIN RGA4"/>
    <property type="match status" value="1"/>
</dbReference>
<dbReference type="AlphaFoldDB" id="A0A9R1XPZ3"/>
<evidence type="ECO:0000313" key="7">
    <source>
        <dbReference type="EMBL" id="KAJ0223030.1"/>
    </source>
</evidence>
<accession>A0A9R1XPZ3</accession>
<dbReference type="OrthoDB" id="2973320at2759"/>
<comment type="caution">
    <text evidence="7">The sequence shown here is derived from an EMBL/GenBank/DDBJ whole genome shotgun (WGS) entry which is preliminary data.</text>
</comment>
<dbReference type="InterPro" id="IPR002182">
    <property type="entry name" value="NB-ARC"/>
</dbReference>
<dbReference type="PANTHER" id="PTHR36766">
    <property type="entry name" value="PLANT BROAD-SPECTRUM MILDEW RESISTANCE PROTEIN RPW8"/>
    <property type="match status" value="1"/>
</dbReference>
<dbReference type="EMBL" id="NBSK02000002">
    <property type="protein sequence ID" value="KAJ0223030.1"/>
    <property type="molecule type" value="Genomic_DNA"/>
</dbReference>
<evidence type="ECO:0000259" key="5">
    <source>
        <dbReference type="Pfam" id="PF00931"/>
    </source>
</evidence>
<keyword evidence="1" id="KW-0677">Repeat</keyword>
<dbReference type="GO" id="GO:0005524">
    <property type="term" value="F:ATP binding"/>
    <property type="evidence" value="ECO:0007669"/>
    <property type="project" value="UniProtKB-KW"/>
</dbReference>
<evidence type="ECO:0000259" key="6">
    <source>
        <dbReference type="Pfam" id="PF18052"/>
    </source>
</evidence>
<dbReference type="InterPro" id="IPR027417">
    <property type="entry name" value="P-loop_NTPase"/>
</dbReference>
<dbReference type="Pfam" id="PF00931">
    <property type="entry name" value="NB-ARC"/>
    <property type="match status" value="1"/>
</dbReference>
<dbReference type="SUPFAM" id="SSF52540">
    <property type="entry name" value="P-loop containing nucleoside triphosphate hydrolases"/>
    <property type="match status" value="1"/>
</dbReference>
<feature type="domain" description="Disease resistance N-terminal" evidence="6">
    <location>
        <begin position="13"/>
        <end position="96"/>
    </location>
</feature>
<keyword evidence="3" id="KW-0611">Plant defense</keyword>
<name>A0A9R1XPZ3_LACSA</name>
<dbReference type="Proteomes" id="UP000235145">
    <property type="component" value="Unassembled WGS sequence"/>
</dbReference>
<dbReference type="Gene3D" id="1.20.5.4130">
    <property type="match status" value="1"/>
</dbReference>
<keyword evidence="8" id="KW-1185">Reference proteome</keyword>
<dbReference type="Gene3D" id="3.40.50.300">
    <property type="entry name" value="P-loop containing nucleotide triphosphate hydrolases"/>
    <property type="match status" value="1"/>
</dbReference>
<gene>
    <name evidence="7" type="ORF">LSAT_V11C200060410</name>
</gene>
<organism evidence="7 8">
    <name type="scientific">Lactuca sativa</name>
    <name type="common">Garden lettuce</name>
    <dbReference type="NCBI Taxonomy" id="4236"/>
    <lineage>
        <taxon>Eukaryota</taxon>
        <taxon>Viridiplantae</taxon>
        <taxon>Streptophyta</taxon>
        <taxon>Embryophyta</taxon>
        <taxon>Tracheophyta</taxon>
        <taxon>Spermatophyta</taxon>
        <taxon>Magnoliopsida</taxon>
        <taxon>eudicotyledons</taxon>
        <taxon>Gunneridae</taxon>
        <taxon>Pentapetalae</taxon>
        <taxon>asterids</taxon>
        <taxon>campanulids</taxon>
        <taxon>Asterales</taxon>
        <taxon>Asteraceae</taxon>
        <taxon>Cichorioideae</taxon>
        <taxon>Cichorieae</taxon>
        <taxon>Lactucinae</taxon>
        <taxon>Lactuca</taxon>
    </lineage>
</organism>
<dbReference type="Pfam" id="PF18052">
    <property type="entry name" value="Rx_N"/>
    <property type="match status" value="1"/>
</dbReference>
<evidence type="ECO:0000256" key="3">
    <source>
        <dbReference type="ARBA" id="ARBA00022821"/>
    </source>
</evidence>
<sequence>MADALVTIAAEGILKKVLSIAAGELSIAWGYEEKLTSLHRTLDLIRAKLRDAEQKKESEVVMVWLKQLKDVVGEADDVLNEVDYEMLRRQIKKQDRITRKVMCLPSLKRFSFRYKIGHKIQNINEKLLKINTEANSLGLQNEHPVGPILDRLYWRETVPNQEEFKSVGRDNDKLHIIELLTQSRKEQKLSIVPIVGMGGIGKTTLAKSVYNDKKIKQHFDVKAWLCVSVKVDINTLYSSCQDLRIS</sequence>
<dbReference type="GO" id="GO:0006952">
    <property type="term" value="P:defense response"/>
    <property type="evidence" value="ECO:0007669"/>
    <property type="project" value="UniProtKB-KW"/>
</dbReference>